<dbReference type="Proteomes" id="UP001364224">
    <property type="component" value="Unassembled WGS sequence"/>
</dbReference>
<accession>A0ABU8BIZ7</accession>
<evidence type="ECO:0000313" key="1">
    <source>
        <dbReference type="EMBL" id="MEH2558526.1"/>
    </source>
</evidence>
<comment type="caution">
    <text evidence="1">The sequence shown here is derived from an EMBL/GenBank/DDBJ whole genome shotgun (WGS) entry which is preliminary data.</text>
</comment>
<name>A0ABU8BIZ7_9BRAD</name>
<gene>
    <name evidence="1" type="ORF">V1286_006055</name>
</gene>
<dbReference type="EMBL" id="JAZHRV010000001">
    <property type="protein sequence ID" value="MEH2558526.1"/>
    <property type="molecule type" value="Genomic_DNA"/>
</dbReference>
<proteinExistence type="predicted"/>
<evidence type="ECO:0000313" key="2">
    <source>
        <dbReference type="Proteomes" id="UP001364224"/>
    </source>
</evidence>
<sequence length="53" mass="5812">MTYEAFFAVFCRRSLGSEYGTCALENASSLPSLFVGAAERVVTAVMFQPCLRL</sequence>
<protein>
    <submittedName>
        <fullName evidence="1">Uncharacterized protein</fullName>
    </submittedName>
</protein>
<organism evidence="1 2">
    <name type="scientific">Bradyrhizobium algeriense</name>
    <dbReference type="NCBI Taxonomy" id="634784"/>
    <lineage>
        <taxon>Bacteria</taxon>
        <taxon>Pseudomonadati</taxon>
        <taxon>Pseudomonadota</taxon>
        <taxon>Alphaproteobacteria</taxon>
        <taxon>Hyphomicrobiales</taxon>
        <taxon>Nitrobacteraceae</taxon>
        <taxon>Bradyrhizobium</taxon>
    </lineage>
</organism>
<reference evidence="1 2" key="1">
    <citation type="submission" date="2024-02" db="EMBL/GenBank/DDBJ databases">
        <title>Adaptive strategies in a cosmopolitan and abundant soil bacterium.</title>
        <authorList>
            <person name="Carini P."/>
        </authorList>
    </citation>
    <scope>NUCLEOTIDE SEQUENCE [LARGE SCALE GENOMIC DNA]</scope>
    <source>
        <strain evidence="1 2">AZCC 1608</strain>
    </source>
</reference>
<keyword evidence="2" id="KW-1185">Reference proteome</keyword>